<evidence type="ECO:0000313" key="3">
    <source>
        <dbReference type="Proteomes" id="UP000256763"/>
    </source>
</evidence>
<dbReference type="AlphaFoldDB" id="A0A3E0WZD2"/>
<evidence type="ECO:0000313" key="2">
    <source>
        <dbReference type="EMBL" id="RFA38388.1"/>
    </source>
</evidence>
<feature type="chain" id="PRO_5017734552" description="DUF4879 domain-containing protein" evidence="1">
    <location>
        <begin position="24"/>
        <end position="192"/>
    </location>
</feature>
<dbReference type="Proteomes" id="UP000256763">
    <property type="component" value="Unassembled WGS sequence"/>
</dbReference>
<accession>A0A3E0WZD2</accession>
<dbReference type="InterPro" id="IPR032624">
    <property type="entry name" value="DUF4879"/>
</dbReference>
<organism evidence="2 3">
    <name type="scientific">Alkalilimnicola ehrlichii</name>
    <dbReference type="NCBI Taxonomy" id="351052"/>
    <lineage>
        <taxon>Bacteria</taxon>
        <taxon>Pseudomonadati</taxon>
        <taxon>Pseudomonadota</taxon>
        <taxon>Gammaproteobacteria</taxon>
        <taxon>Chromatiales</taxon>
        <taxon>Ectothiorhodospiraceae</taxon>
        <taxon>Alkalilimnicola</taxon>
    </lineage>
</organism>
<dbReference type="Pfam" id="PF16219">
    <property type="entry name" value="DUF4879"/>
    <property type="match status" value="1"/>
</dbReference>
<evidence type="ECO:0008006" key="4">
    <source>
        <dbReference type="Google" id="ProtNLM"/>
    </source>
</evidence>
<comment type="caution">
    <text evidence="2">The sequence shown here is derived from an EMBL/GenBank/DDBJ whole genome shotgun (WGS) entry which is preliminary data.</text>
</comment>
<reference evidence="3" key="1">
    <citation type="submission" date="2017-05" db="EMBL/GenBank/DDBJ databases">
        <authorList>
            <person name="Sharma S."/>
            <person name="Sidhu C."/>
            <person name="Pinnaka A.K."/>
        </authorList>
    </citation>
    <scope>NUCLEOTIDE SEQUENCE [LARGE SCALE GENOMIC DNA]</scope>
    <source>
        <strain evidence="3">AK93</strain>
    </source>
</reference>
<gene>
    <name evidence="2" type="ORF">CAL65_06095</name>
</gene>
<keyword evidence="1" id="KW-0732">Signal</keyword>
<evidence type="ECO:0000256" key="1">
    <source>
        <dbReference type="SAM" id="SignalP"/>
    </source>
</evidence>
<dbReference type="EMBL" id="NFZW01000004">
    <property type="protein sequence ID" value="RFA38388.1"/>
    <property type="molecule type" value="Genomic_DNA"/>
</dbReference>
<dbReference type="RefSeq" id="WP_116347585.1">
    <property type="nucleotide sequence ID" value="NZ_NFZW01000004.1"/>
</dbReference>
<sequence>MNKNSFLCGLFLLTFLFCSSVFADLASSSDNLGPPVADSLTVFDTVELSHLQVELTDEAAPAPRQPAPPLTQMWVYAVGSSNCGWEYPAPGAFSTSCDHGGTQLRAVVLEIGYGSSPFAWMLGGLLPSSANYLTEMLCDQGGGMLGYCSPGQTVVGFLRYYNLDGHQSGNFSYQNTSTNSPWNTMSTNINIR</sequence>
<proteinExistence type="predicted"/>
<keyword evidence="3" id="KW-1185">Reference proteome</keyword>
<feature type="signal peptide" evidence="1">
    <location>
        <begin position="1"/>
        <end position="23"/>
    </location>
</feature>
<name>A0A3E0WZD2_9GAMM</name>
<protein>
    <recommendedName>
        <fullName evidence="4">DUF4879 domain-containing protein</fullName>
    </recommendedName>
</protein>